<protein>
    <recommendedName>
        <fullName evidence="2">Chromo domain-containing protein</fullName>
    </recommendedName>
</protein>
<feature type="compositionally biased region" description="Polar residues" evidence="1">
    <location>
        <begin position="595"/>
        <end position="606"/>
    </location>
</feature>
<feature type="region of interest" description="Disordered" evidence="1">
    <location>
        <begin position="698"/>
        <end position="968"/>
    </location>
</feature>
<feature type="compositionally biased region" description="Polar residues" evidence="1">
    <location>
        <begin position="843"/>
        <end position="852"/>
    </location>
</feature>
<accession>A0A369KGI1</accession>
<dbReference type="EMBL" id="LUEZ02000009">
    <property type="protein sequence ID" value="RDB30016.1"/>
    <property type="molecule type" value="Genomic_DNA"/>
</dbReference>
<reference evidence="3" key="1">
    <citation type="submission" date="2018-04" db="EMBL/GenBank/DDBJ databases">
        <title>Whole genome sequencing of Hypsizygus marmoreus.</title>
        <authorList>
            <person name="Choi I.-G."/>
            <person name="Min B."/>
            <person name="Kim J.-G."/>
            <person name="Kim S."/>
            <person name="Oh Y.-L."/>
            <person name="Kong W.-S."/>
            <person name="Park H."/>
            <person name="Jeong J."/>
            <person name="Song E.-S."/>
        </authorList>
    </citation>
    <scope>NUCLEOTIDE SEQUENCE [LARGE SCALE GENOMIC DNA]</scope>
    <source>
        <strain evidence="3">51987-8</strain>
    </source>
</reference>
<dbReference type="SUPFAM" id="SSF57903">
    <property type="entry name" value="FYVE/PHD zinc finger"/>
    <property type="match status" value="1"/>
</dbReference>
<feature type="compositionally biased region" description="Pro residues" evidence="1">
    <location>
        <begin position="576"/>
        <end position="588"/>
    </location>
</feature>
<dbReference type="InParanoid" id="A0A369KGI1"/>
<dbReference type="Proteomes" id="UP000076154">
    <property type="component" value="Unassembled WGS sequence"/>
</dbReference>
<feature type="compositionally biased region" description="Basic and acidic residues" evidence="1">
    <location>
        <begin position="916"/>
        <end position="937"/>
    </location>
</feature>
<proteinExistence type="predicted"/>
<evidence type="ECO:0000313" key="3">
    <source>
        <dbReference type="EMBL" id="RDB30016.1"/>
    </source>
</evidence>
<keyword evidence="4" id="KW-1185">Reference proteome</keyword>
<gene>
    <name evidence="3" type="ORF">Hypma_014074</name>
</gene>
<dbReference type="InterPro" id="IPR011011">
    <property type="entry name" value="Znf_FYVE_PHD"/>
</dbReference>
<feature type="compositionally biased region" description="Low complexity" evidence="1">
    <location>
        <begin position="905"/>
        <end position="914"/>
    </location>
</feature>
<evidence type="ECO:0000313" key="4">
    <source>
        <dbReference type="Proteomes" id="UP000076154"/>
    </source>
</evidence>
<dbReference type="Gene3D" id="3.30.40.10">
    <property type="entry name" value="Zinc/RING finger domain, C3HC4 (zinc finger)"/>
    <property type="match status" value="1"/>
</dbReference>
<comment type="caution">
    <text evidence="3">The sequence shown here is derived from an EMBL/GenBank/DDBJ whole genome shotgun (WGS) entry which is preliminary data.</text>
</comment>
<dbReference type="InterPro" id="IPR000953">
    <property type="entry name" value="Chromo/chromo_shadow_dom"/>
</dbReference>
<dbReference type="Gene3D" id="2.40.50.40">
    <property type="match status" value="1"/>
</dbReference>
<dbReference type="AlphaFoldDB" id="A0A369KGI1"/>
<feature type="compositionally biased region" description="Polar residues" evidence="1">
    <location>
        <begin position="642"/>
        <end position="652"/>
    </location>
</feature>
<feature type="region of interest" description="Disordered" evidence="1">
    <location>
        <begin position="272"/>
        <end position="292"/>
    </location>
</feature>
<feature type="compositionally biased region" description="Low complexity" evidence="1">
    <location>
        <begin position="795"/>
        <end position="811"/>
    </location>
</feature>
<dbReference type="InterPro" id="IPR013083">
    <property type="entry name" value="Znf_RING/FYVE/PHD"/>
</dbReference>
<dbReference type="CDD" id="cd15517">
    <property type="entry name" value="PHD_TCF19_like"/>
    <property type="match status" value="1"/>
</dbReference>
<organism evidence="3 4">
    <name type="scientific">Hypsizygus marmoreus</name>
    <name type="common">White beech mushroom</name>
    <name type="synonym">Agaricus marmoreus</name>
    <dbReference type="NCBI Taxonomy" id="39966"/>
    <lineage>
        <taxon>Eukaryota</taxon>
        <taxon>Fungi</taxon>
        <taxon>Dikarya</taxon>
        <taxon>Basidiomycota</taxon>
        <taxon>Agaricomycotina</taxon>
        <taxon>Agaricomycetes</taxon>
        <taxon>Agaricomycetidae</taxon>
        <taxon>Agaricales</taxon>
        <taxon>Tricholomatineae</taxon>
        <taxon>Lyophyllaceae</taxon>
        <taxon>Hypsizygus</taxon>
    </lineage>
</organism>
<name>A0A369KGI1_HYPMA</name>
<feature type="region of interest" description="Disordered" evidence="1">
    <location>
        <begin position="537"/>
        <end position="684"/>
    </location>
</feature>
<feature type="region of interest" description="Disordered" evidence="1">
    <location>
        <begin position="1"/>
        <end position="39"/>
    </location>
</feature>
<feature type="compositionally biased region" description="Pro residues" evidence="1">
    <location>
        <begin position="29"/>
        <end position="39"/>
    </location>
</feature>
<evidence type="ECO:0000256" key="1">
    <source>
        <dbReference type="SAM" id="MobiDB-lite"/>
    </source>
</evidence>
<dbReference type="SUPFAM" id="SSF54160">
    <property type="entry name" value="Chromo domain-like"/>
    <property type="match status" value="1"/>
</dbReference>
<evidence type="ECO:0000259" key="2">
    <source>
        <dbReference type="PROSITE" id="PS50013"/>
    </source>
</evidence>
<dbReference type="GO" id="GO:0006338">
    <property type="term" value="P:chromatin remodeling"/>
    <property type="evidence" value="ECO:0007669"/>
    <property type="project" value="UniProtKB-ARBA"/>
</dbReference>
<dbReference type="OrthoDB" id="436852at2759"/>
<dbReference type="PROSITE" id="PS50013">
    <property type="entry name" value="CHROMO_2"/>
    <property type="match status" value="1"/>
</dbReference>
<feature type="region of interest" description="Disordered" evidence="1">
    <location>
        <begin position="482"/>
        <end position="519"/>
    </location>
</feature>
<sequence length="1134" mass="123205">MSGSRRHRVNLNAQVTPARPPQRQVSQPQPAPVPTPLPPRAPIAVPTQHQFLSTAPVNMINLPQSHVQTVQNVHRHLPQAQTPSMVQHRPQIFAVPTHPSFAQSTNPSFAQFTQSPVAQPRPVVSTSDGLIDRLMSSLNPVLAAHQESNFARMEKLESSIETLANQIKDIRSDSEAQRKTFAEALQKSFTVQQSGSQALNSRMERLEKTIGASFDRDDNKSLLNRLDNISFAVEELLERAKDPDALLSEFPVSNQAQESNPYILQKQLMDVGIDSRTPPPRTPPPPTPVPPIRVEFGTSPVRLNYAEAAVNPQTPRPEPEPELPTRCEMGTNPVRHTYLDVGIDPPTPLPESLSEPALIHREVGTSPRRQIYLETGTSARTPEPQSSPRVFVSAGVATSPTPQRFFPGMLSSRRFSSDAITLVGDISCPEIKSAVDFESPKTANIKIRPGEGTPEKVLPEIEGSAPSGPETGVQSHFVSIPSVSKPMSPVDWSRNDDNGVSSDEESDDEVVPVFRPDPSPEKIRQFSLLKTKEITKSPEGTIAALREEAFGDSFTGPVASSPRPPVAPFHSRPSVSPLPSPAHTPSPSPFRKHTYTLTALQGSCPSHESPAPDIPESLDDIQSSFSAAYPTTDVAQSLDDPIQSSFTDNSLPKQVPPPTLDQIQSSFPGDSPAPDSEDDSELSVTRLITETFANLEEPFLESRLPSLPPSRAHTPLFTRASESPPRPSPPPKVAGVKRRKVISLSRSGSPVVNVKNERLVSTKPRPKPTPVVKPSQAKPSMSTPSAAPKATLVQSSPIYISSRSPSPLSELTSEDEGSDADSDVRIVPAKKKVKTEKKGTGSVAASANESQSQPPPQRKKVLNLKTTQAGKSAAVTRVKKRKANPLEAMEPPLKRARQKEEDSAKGSSKASTKGNGVKEEKEREKISTARGKGKEKSGVSTAASSLKGKEREKRSSSQAIPGVKWPKKAKDGNSKFNMTFIECDGCFLWYHYGCVGIVPDDVRTNPGEIFTCPPCTSNGASMYALVGEKGNPCARPDCPHKQKQPDEFFVSGIVGRATKVQGGQGRRYIWLVKWDGYPVDQCTWEEEGQLSDPEKLIQDFYGVALGEGFEPEEDPHSTILLREAVDGGFKDPNA</sequence>
<dbReference type="STRING" id="39966.A0A369KGI1"/>
<dbReference type="Pfam" id="PF00385">
    <property type="entry name" value="Chromo"/>
    <property type="match status" value="1"/>
</dbReference>
<dbReference type="InterPro" id="IPR023780">
    <property type="entry name" value="Chromo_domain"/>
</dbReference>
<feature type="compositionally biased region" description="Pro residues" evidence="1">
    <location>
        <begin position="277"/>
        <end position="291"/>
    </location>
</feature>
<feature type="domain" description="Chromo" evidence="2">
    <location>
        <begin position="1048"/>
        <end position="1101"/>
    </location>
</feature>
<dbReference type="InterPro" id="IPR016197">
    <property type="entry name" value="Chromo-like_dom_sf"/>
</dbReference>
<feature type="compositionally biased region" description="Acidic residues" evidence="1">
    <location>
        <begin position="812"/>
        <end position="821"/>
    </location>
</feature>